<feature type="signal peptide" evidence="1">
    <location>
        <begin position="1"/>
        <end position="21"/>
    </location>
</feature>
<keyword evidence="5" id="KW-1185">Reference proteome</keyword>
<dbReference type="GO" id="GO:0030288">
    <property type="term" value="C:outer membrane-bounded periplasmic space"/>
    <property type="evidence" value="ECO:0007669"/>
    <property type="project" value="UniProtKB-UniRule"/>
</dbReference>
<feature type="compositionally biased region" description="Low complexity" evidence="2">
    <location>
        <begin position="103"/>
        <end position="134"/>
    </location>
</feature>
<proteinExistence type="inferred from homology"/>
<keyword evidence="1" id="KW-0132">Cell division</keyword>
<keyword evidence="1" id="KW-0574">Periplasm</keyword>
<evidence type="ECO:0000256" key="2">
    <source>
        <dbReference type="SAM" id="MobiDB-lite"/>
    </source>
</evidence>
<dbReference type="EMBL" id="CP114976">
    <property type="protein sequence ID" value="WBE25034.1"/>
    <property type="molecule type" value="Genomic_DNA"/>
</dbReference>
<evidence type="ECO:0000259" key="3">
    <source>
        <dbReference type="Pfam" id="PF16331"/>
    </source>
</evidence>
<dbReference type="AlphaFoldDB" id="A0AAE9VSJ5"/>
<dbReference type="InterPro" id="IPR014162">
    <property type="entry name" value="CpoB_C"/>
</dbReference>
<keyword evidence="1" id="KW-0732">Signal</keyword>
<dbReference type="InterPro" id="IPR032519">
    <property type="entry name" value="YbgF_tri"/>
</dbReference>
<comment type="subcellular location">
    <subcellularLocation>
        <location evidence="1">Periplasm</location>
    </subcellularLocation>
</comment>
<dbReference type="InterPro" id="IPR019734">
    <property type="entry name" value="TPR_rpt"/>
</dbReference>
<evidence type="ECO:0000313" key="5">
    <source>
        <dbReference type="Proteomes" id="UP001212189"/>
    </source>
</evidence>
<dbReference type="KEGG" id="dce:O6P33_11830"/>
<keyword evidence="1" id="KW-0131">Cell cycle</keyword>
<dbReference type="GO" id="GO:0070206">
    <property type="term" value="P:protein trimerization"/>
    <property type="evidence" value="ECO:0007669"/>
    <property type="project" value="InterPro"/>
</dbReference>
<organism evidence="4 5">
    <name type="scientific">Denitrificimonas caeni</name>
    <dbReference type="NCBI Taxonomy" id="521720"/>
    <lineage>
        <taxon>Bacteria</taxon>
        <taxon>Pseudomonadati</taxon>
        <taxon>Pseudomonadota</taxon>
        <taxon>Gammaproteobacteria</taxon>
        <taxon>Pseudomonadales</taxon>
        <taxon>Pseudomonadaceae</taxon>
        <taxon>Denitrificimonas</taxon>
    </lineage>
</organism>
<reference evidence="4 5" key="1">
    <citation type="submission" date="2022-12" db="EMBL/GenBank/DDBJ databases">
        <title>Coexistence and Characterization of a Novel Tigecycline Resistance gene tet(X) variant and blaNDM-1 in a Pseudomonas caeni Isolate of Chicken Origin.</title>
        <authorList>
            <person name="Lu X."/>
            <person name="Zhang L."/>
            <person name="Li R."/>
            <person name="Wang Z."/>
        </authorList>
    </citation>
    <scope>NUCLEOTIDE SEQUENCE [LARGE SCALE GENOMIC DNA]</scope>
    <source>
        <strain evidence="4 5">CE14</strain>
    </source>
</reference>
<dbReference type="Pfam" id="PF13432">
    <property type="entry name" value="TPR_16"/>
    <property type="match status" value="1"/>
</dbReference>
<keyword evidence="1" id="KW-0175">Coiled coil</keyword>
<dbReference type="Pfam" id="PF13174">
    <property type="entry name" value="TPR_6"/>
    <property type="match status" value="1"/>
</dbReference>
<name>A0AAE9VSJ5_9GAMM</name>
<dbReference type="Gene3D" id="1.25.40.10">
    <property type="entry name" value="Tetratricopeptide repeat domain"/>
    <property type="match status" value="1"/>
</dbReference>
<dbReference type="InterPro" id="IPR034706">
    <property type="entry name" value="CpoB"/>
</dbReference>
<comment type="similarity">
    <text evidence="1">Belongs to the CpoB family.</text>
</comment>
<evidence type="ECO:0000256" key="1">
    <source>
        <dbReference type="HAMAP-Rule" id="MF_02066"/>
    </source>
</evidence>
<accession>A0AAE9VSJ5</accession>
<sequence precursor="true">MKIIRPTLIALALSLPTLAVAAIPITDRSAYDAGTGQGMNGAVTGGGAAAPLSAQGQLFMQLQQMQQEIATLRGLLEEQQHELRQLRQENLERYQTLDSRLNASGSAAAPSASTASEQPAGDASQAAPQAAAAEADPEKEKLFYDASFDLIKARDFDKAQQAFTAFLRKYPNSQYAGNAQYWLGEVHLVQGDLQAAGKSFALVTHNYADHNKVPDALYKLADVERRLGNTDKARGILQQVVAQYPNSSAAQLAQRDIGKL</sequence>
<feature type="chain" id="PRO_5041752338" description="Cell division coordinator CpoB" evidence="1">
    <location>
        <begin position="22"/>
        <end position="260"/>
    </location>
</feature>
<feature type="domain" description="YbgF trimerisation" evidence="3">
    <location>
        <begin position="54"/>
        <end position="109"/>
    </location>
</feature>
<feature type="coiled-coil region" evidence="1">
    <location>
        <begin position="62"/>
        <end position="96"/>
    </location>
</feature>
<dbReference type="Pfam" id="PF16331">
    <property type="entry name" value="TolA_bind_tri"/>
    <property type="match status" value="1"/>
</dbReference>
<dbReference type="HAMAP" id="MF_02066">
    <property type="entry name" value="CpoB"/>
    <property type="match status" value="1"/>
</dbReference>
<feature type="region of interest" description="Disordered" evidence="2">
    <location>
        <begin position="102"/>
        <end position="138"/>
    </location>
</feature>
<dbReference type="SUPFAM" id="SSF48452">
    <property type="entry name" value="TPR-like"/>
    <property type="match status" value="1"/>
</dbReference>
<gene>
    <name evidence="4" type="primary">ybgF</name>
    <name evidence="1" type="synonym">cpoB</name>
    <name evidence="4" type="ORF">O6P33_11830</name>
</gene>
<protein>
    <recommendedName>
        <fullName evidence="1">Cell division coordinator CpoB</fullName>
    </recommendedName>
</protein>
<comment type="function">
    <text evidence="1">Mediates coordination of peptidoglycan synthesis and outer membrane constriction during cell division.</text>
</comment>
<dbReference type="RefSeq" id="WP_269817977.1">
    <property type="nucleotide sequence ID" value="NZ_CP114976.1"/>
</dbReference>
<dbReference type="Proteomes" id="UP001212189">
    <property type="component" value="Chromosome"/>
</dbReference>
<dbReference type="GO" id="GO:0043093">
    <property type="term" value="P:FtsZ-dependent cytokinesis"/>
    <property type="evidence" value="ECO:0007669"/>
    <property type="project" value="UniProtKB-UniRule"/>
</dbReference>
<dbReference type="NCBIfam" id="TIGR02795">
    <property type="entry name" value="tol_pal_ybgF"/>
    <property type="match status" value="1"/>
</dbReference>
<evidence type="ECO:0000313" key="4">
    <source>
        <dbReference type="EMBL" id="WBE25034.1"/>
    </source>
</evidence>
<dbReference type="Gene3D" id="1.20.5.110">
    <property type="match status" value="1"/>
</dbReference>
<dbReference type="InterPro" id="IPR011990">
    <property type="entry name" value="TPR-like_helical_dom_sf"/>
</dbReference>